<evidence type="ECO:0000313" key="4">
    <source>
        <dbReference type="Proteomes" id="UP000037179"/>
    </source>
</evidence>
<proteinExistence type="predicted"/>
<dbReference type="KEGG" id="nsr:NS506_07221"/>
<feature type="transmembrane region" description="Helical" evidence="1">
    <location>
        <begin position="273"/>
        <end position="289"/>
    </location>
</feature>
<keyword evidence="1" id="KW-0812">Transmembrane</keyword>
<feature type="transmembrane region" description="Helical" evidence="1">
    <location>
        <begin position="371"/>
        <end position="393"/>
    </location>
</feature>
<feature type="transmembrane region" description="Helical" evidence="1">
    <location>
        <begin position="342"/>
        <end position="364"/>
    </location>
</feature>
<dbReference type="EMBL" id="BBYQ01000004">
    <property type="protein sequence ID" value="GAP26240.1"/>
    <property type="molecule type" value="Genomic_DNA"/>
</dbReference>
<feature type="transmembrane region" description="Helical" evidence="1">
    <location>
        <begin position="246"/>
        <end position="266"/>
    </location>
</feature>
<dbReference type="GeneID" id="93372840"/>
<feature type="transmembrane region" description="Helical" evidence="1">
    <location>
        <begin position="216"/>
        <end position="234"/>
    </location>
</feature>
<evidence type="ECO:0000313" key="5">
    <source>
        <dbReference type="Proteomes" id="UP000180166"/>
    </source>
</evidence>
<gene>
    <name evidence="2" type="ORF">NS506_07221</name>
    <name evidence="3" type="ORF">NSK11_contig00004-0095</name>
</gene>
<evidence type="ECO:0000313" key="2">
    <source>
        <dbReference type="EMBL" id="APB01242.1"/>
    </source>
</evidence>
<sequence length="465" mass="47121">MGARFALAQPWGVNAPRAIRRFAGPVETMAAVLGAAIAGLFLLAPLNLGGSEGSVLELDLMVLNMPRAAAAGAAFAVVSAALVVALGRRSAWIASFGSAVVLLVNHLWNSAPAGTGVMTTVNYIDAIFSGILLGALAVAVFGKPVATGAYLIGALSGILIGDQTSLPESGEGNPLIEWASGATPPLWLMLISAVLLALGIAAQHTDPAVQDENTDLAIGPILSALVLVTATALSTEWFVRHEGTPAQIAVAVSITVGAAAVAALLLPGREGTLVLLAVAVANAGSAIIAVPRPDWTAPFPVLAVILGLAAGRRWRAPWIGLAATGGLAVFAAATAGSPHLHAVIPVLGVTLTGLIIGYCFGAAVPATAGSAVVAVAVLIVPCLVVALRGSSFGRIAYSPRWYRDPQAALSSTPGWMALVITLGCAAGLYVLWRLRSPRVVATPEAPAVPRVVPVRDFGRNVLSQG</sequence>
<dbReference type="Proteomes" id="UP000180166">
    <property type="component" value="Chromosome"/>
</dbReference>
<reference evidence="3 4" key="2">
    <citation type="journal article" date="2016" name="Genome Announc.">
        <title>Draft Genome Sequence of Erythromycin- and Oxytetracycline-Sensitive Nocardia seriolae Strain U-1 (NBRC 110359).</title>
        <authorList>
            <person name="Imajoh M."/>
            <person name="Sukeda M."/>
            <person name="Shimizu M."/>
            <person name="Yamane J."/>
            <person name="Ohnishi K."/>
            <person name="Oshima S."/>
        </authorList>
    </citation>
    <scope>NUCLEOTIDE SEQUENCE [LARGE SCALE GENOMIC DNA]</scope>
    <source>
        <strain evidence="3 4">U-1</strain>
    </source>
</reference>
<keyword evidence="4" id="KW-1185">Reference proteome</keyword>
<dbReference type="EMBL" id="CP017839">
    <property type="protein sequence ID" value="APB01242.1"/>
    <property type="molecule type" value="Genomic_DNA"/>
</dbReference>
<reference evidence="4" key="1">
    <citation type="submission" date="2015-07" db="EMBL/GenBank/DDBJ databases">
        <title>Nocardia seriolae U-1 whole genome shotgun sequence.</title>
        <authorList>
            <person name="Imajoh M."/>
            <person name="Fukumoto Y."/>
            <person name="Sukeda M."/>
            <person name="Yamane J."/>
            <person name="Yamasaki K."/>
            <person name="Shimizu M."/>
            <person name="Ohnishi K."/>
            <person name="Oshima S."/>
        </authorList>
    </citation>
    <scope>NUCLEOTIDE SEQUENCE [LARGE SCALE GENOMIC DNA]</scope>
    <source>
        <strain evidence="4">U-1</strain>
    </source>
</reference>
<dbReference type="OrthoDB" id="4570277at2"/>
<protein>
    <submittedName>
        <fullName evidence="3">Uncharacterized protein</fullName>
    </submittedName>
</protein>
<feature type="transmembrane region" description="Helical" evidence="1">
    <location>
        <begin position="29"/>
        <end position="48"/>
    </location>
</feature>
<organism evidence="3 4">
    <name type="scientific">Nocardia seriolae</name>
    <dbReference type="NCBI Taxonomy" id="37332"/>
    <lineage>
        <taxon>Bacteria</taxon>
        <taxon>Bacillati</taxon>
        <taxon>Actinomycetota</taxon>
        <taxon>Actinomycetes</taxon>
        <taxon>Mycobacteriales</taxon>
        <taxon>Nocardiaceae</taxon>
        <taxon>Nocardia</taxon>
    </lineage>
</organism>
<dbReference type="Proteomes" id="UP000037179">
    <property type="component" value="Unassembled WGS sequence"/>
</dbReference>
<feature type="transmembrane region" description="Helical" evidence="1">
    <location>
        <begin position="295"/>
        <end position="311"/>
    </location>
</feature>
<feature type="transmembrane region" description="Helical" evidence="1">
    <location>
        <begin position="68"/>
        <end position="86"/>
    </location>
</feature>
<accession>A0A0B8NA01</accession>
<feature type="transmembrane region" description="Helical" evidence="1">
    <location>
        <begin position="91"/>
        <end position="108"/>
    </location>
</feature>
<dbReference type="RefSeq" id="WP_143161197.1">
    <property type="nucleotide sequence ID" value="NZ_AP017900.1"/>
</dbReference>
<feature type="transmembrane region" description="Helical" evidence="1">
    <location>
        <begin position="148"/>
        <end position="166"/>
    </location>
</feature>
<keyword evidence="1" id="KW-0472">Membrane</keyword>
<feature type="transmembrane region" description="Helical" evidence="1">
    <location>
        <begin position="186"/>
        <end position="204"/>
    </location>
</feature>
<reference evidence="2 5" key="3">
    <citation type="submission" date="2016-10" db="EMBL/GenBank/DDBJ databases">
        <title>Genome sequence of Nocardia seriolae strain EM150506, isolated from Anguila japonica.</title>
        <authorList>
            <person name="Han H.-J."/>
        </authorList>
    </citation>
    <scope>NUCLEOTIDE SEQUENCE [LARGE SCALE GENOMIC DNA]</scope>
    <source>
        <strain evidence="2 5">EM150506</strain>
    </source>
</reference>
<feature type="transmembrane region" description="Helical" evidence="1">
    <location>
        <begin position="413"/>
        <end position="432"/>
    </location>
</feature>
<feature type="transmembrane region" description="Helical" evidence="1">
    <location>
        <begin position="120"/>
        <end position="141"/>
    </location>
</feature>
<feature type="transmembrane region" description="Helical" evidence="1">
    <location>
        <begin position="318"/>
        <end position="336"/>
    </location>
</feature>
<keyword evidence="1" id="KW-1133">Transmembrane helix</keyword>
<evidence type="ECO:0000256" key="1">
    <source>
        <dbReference type="SAM" id="Phobius"/>
    </source>
</evidence>
<evidence type="ECO:0000313" key="3">
    <source>
        <dbReference type="EMBL" id="GAP26240.1"/>
    </source>
</evidence>
<dbReference type="AlphaFoldDB" id="A0A0B8NA01"/>
<name>A0A0B8NA01_9NOCA</name>